<keyword evidence="3" id="KW-1185">Reference proteome</keyword>
<dbReference type="EMBL" id="RAPE01000002">
    <property type="protein sequence ID" value="RKF14897.1"/>
    <property type="molecule type" value="Genomic_DNA"/>
</dbReference>
<feature type="domain" description="Pvc16 N-terminal" evidence="1">
    <location>
        <begin position="10"/>
        <end position="184"/>
    </location>
</feature>
<gene>
    <name evidence="2" type="ORF">D6850_08485</name>
</gene>
<dbReference type="Proteomes" id="UP000281128">
    <property type="component" value="Unassembled WGS sequence"/>
</dbReference>
<dbReference type="Pfam" id="PF14065">
    <property type="entry name" value="Pvc16_N"/>
    <property type="match status" value="1"/>
</dbReference>
<proteinExistence type="predicted"/>
<dbReference type="AlphaFoldDB" id="A0A3A8AV26"/>
<accession>A0A3A8AV26</accession>
<dbReference type="RefSeq" id="WP_121165826.1">
    <property type="nucleotide sequence ID" value="NZ_RAPE01000002.1"/>
</dbReference>
<protein>
    <submittedName>
        <fullName evidence="2">DUF4255 domain-containing protein</fullName>
    </submittedName>
</protein>
<dbReference type="OrthoDB" id="7605214at2"/>
<reference evidence="2 3" key="1">
    <citation type="submission" date="2018-09" db="EMBL/GenBank/DDBJ databases">
        <title>Roseovarius spongiae sp. nov., isolated from a marine sponge.</title>
        <authorList>
            <person name="Zhuang L."/>
            <person name="Luo L."/>
        </authorList>
    </citation>
    <scope>NUCLEOTIDE SEQUENCE [LARGE SCALE GENOMIC DNA]</scope>
    <source>
        <strain evidence="2 3">HN-E21</strain>
    </source>
</reference>
<comment type="caution">
    <text evidence="2">The sequence shown here is derived from an EMBL/GenBank/DDBJ whole genome shotgun (WGS) entry which is preliminary data.</text>
</comment>
<evidence type="ECO:0000259" key="1">
    <source>
        <dbReference type="Pfam" id="PF14065"/>
    </source>
</evidence>
<organism evidence="2 3">
    <name type="scientific">Roseovarius spongiae</name>
    <dbReference type="NCBI Taxonomy" id="2320272"/>
    <lineage>
        <taxon>Bacteria</taxon>
        <taxon>Pseudomonadati</taxon>
        <taxon>Pseudomonadota</taxon>
        <taxon>Alphaproteobacteria</taxon>
        <taxon>Rhodobacterales</taxon>
        <taxon>Roseobacteraceae</taxon>
        <taxon>Roseovarius</taxon>
    </lineage>
</organism>
<sequence length="196" mass="21419">MADSSAISHVSQSLRAILLSTFTDAGPFVGTTIDLRSPREIGTPAGGANTVSLWLYRVQRFGELENAPPTVNSDGRLVPAPLALTLHYLVTPLTADEVTAHRLLGHAMQALNAHARVGPEFTHAGLSGRGDEPLAVHLEKQSFEDSLRIWQALNEPYRLSVPYFVQYVAIESSRSFETAQPVTERNVDYRQIIGVS</sequence>
<evidence type="ECO:0000313" key="2">
    <source>
        <dbReference type="EMBL" id="RKF14897.1"/>
    </source>
</evidence>
<name>A0A3A8AV26_9RHOB</name>
<evidence type="ECO:0000313" key="3">
    <source>
        <dbReference type="Proteomes" id="UP000281128"/>
    </source>
</evidence>
<dbReference type="InterPro" id="IPR025351">
    <property type="entry name" value="Pvc16_N"/>
</dbReference>